<dbReference type="InterPro" id="IPR003661">
    <property type="entry name" value="HisK_dim/P_dom"/>
</dbReference>
<dbReference type="PROSITE" id="PS50109">
    <property type="entry name" value="HIS_KIN"/>
    <property type="match status" value="1"/>
</dbReference>
<evidence type="ECO:0000256" key="4">
    <source>
        <dbReference type="ARBA" id="ARBA00022679"/>
    </source>
</evidence>
<dbReference type="EC" id="2.7.13.3" evidence="2"/>
<feature type="domain" description="Histidine kinase" evidence="7">
    <location>
        <begin position="230"/>
        <end position="451"/>
    </location>
</feature>
<dbReference type="PANTHER" id="PTHR43047:SF9">
    <property type="entry name" value="HISTIDINE KINASE"/>
    <property type="match status" value="1"/>
</dbReference>
<dbReference type="PRINTS" id="PR00344">
    <property type="entry name" value="BCTRLSENSOR"/>
</dbReference>
<keyword evidence="5 8" id="KW-0418">Kinase</keyword>
<dbReference type="Pfam" id="PF02518">
    <property type="entry name" value="HATPase_c"/>
    <property type="match status" value="1"/>
</dbReference>
<dbReference type="Gene3D" id="1.10.287.130">
    <property type="match status" value="1"/>
</dbReference>
<dbReference type="InterPro" id="IPR036890">
    <property type="entry name" value="HATPase_C_sf"/>
</dbReference>
<dbReference type="RefSeq" id="WP_250197817.1">
    <property type="nucleotide sequence ID" value="NZ_CP097636.1"/>
</dbReference>
<feature type="transmembrane region" description="Helical" evidence="6">
    <location>
        <begin position="53"/>
        <end position="72"/>
    </location>
</feature>
<keyword evidence="9" id="KW-1185">Reference proteome</keyword>
<dbReference type="InterPro" id="IPR036097">
    <property type="entry name" value="HisK_dim/P_sf"/>
</dbReference>
<sequence length="454" mass="49316">MTEVADSADDEREVRRELLATLLSHRRTVVIGNVLICLTTTVVLLGHGVRDGVLPWATVVLLVAALRSTHAGRLAPRVATLDMAGIHAAERQIFWLMALQGLSWGVLPWVSYSGRNAFLDFFSVAMLVGMNSGAVNSAAPLPQALRIYLLTAQLPFITQSVVLGGGVSLAGGLTIAFSLVVLMAFGRNQHAAMRHALQITRQNARLAEALRIERDAVQTALRAKSLFLAGVSHDLRQPVHAMALHLRFLRSLRSDELSPQRVAALCTPMDGALRAMTAQLTRLLELSRLEAGEAQVARRPIDLPAFLHERLAQFTAQAADQGLRLRSRIGAGARQAWADSDPMMLQSIVDNLLSNAVRYTRRGGVLLVLRPRGGGWLLQVLDSGPGMPEAVLPQLFIAYRRFDDRSNRHDEGQGLGLALVHKQAERLGHALAVRSRVGHGSSFSLLLPACEPPA</sequence>
<accession>A0ABY4S8A5</accession>
<dbReference type="SMART" id="SM00387">
    <property type="entry name" value="HATPase_c"/>
    <property type="match status" value="1"/>
</dbReference>
<dbReference type="EMBL" id="CP097636">
    <property type="protein sequence ID" value="URI09592.1"/>
    <property type="molecule type" value="Genomic_DNA"/>
</dbReference>
<organism evidence="8 9">
    <name type="scientific">Aquincola tertiaricarbonis</name>
    <dbReference type="NCBI Taxonomy" id="391953"/>
    <lineage>
        <taxon>Bacteria</taxon>
        <taxon>Pseudomonadati</taxon>
        <taxon>Pseudomonadota</taxon>
        <taxon>Betaproteobacteria</taxon>
        <taxon>Burkholderiales</taxon>
        <taxon>Sphaerotilaceae</taxon>
        <taxon>Aquincola</taxon>
    </lineage>
</organism>
<evidence type="ECO:0000313" key="9">
    <source>
        <dbReference type="Proteomes" id="UP001056201"/>
    </source>
</evidence>
<dbReference type="InterPro" id="IPR003594">
    <property type="entry name" value="HATPase_dom"/>
</dbReference>
<dbReference type="CDD" id="cd00082">
    <property type="entry name" value="HisKA"/>
    <property type="match status" value="1"/>
</dbReference>
<keyword evidence="6" id="KW-0472">Membrane</keyword>
<dbReference type="SUPFAM" id="SSF55874">
    <property type="entry name" value="ATPase domain of HSP90 chaperone/DNA topoisomerase II/histidine kinase"/>
    <property type="match status" value="1"/>
</dbReference>
<dbReference type="InterPro" id="IPR004358">
    <property type="entry name" value="Sig_transdc_His_kin-like_C"/>
</dbReference>
<feature type="transmembrane region" description="Helical" evidence="6">
    <location>
        <begin position="28"/>
        <end position="46"/>
    </location>
</feature>
<evidence type="ECO:0000256" key="5">
    <source>
        <dbReference type="ARBA" id="ARBA00022777"/>
    </source>
</evidence>
<dbReference type="InterPro" id="IPR005467">
    <property type="entry name" value="His_kinase_dom"/>
</dbReference>
<reference evidence="8" key="1">
    <citation type="submission" date="2022-05" db="EMBL/GenBank/DDBJ databases">
        <title>An RpoN-dependent PEP-CTERM gene is involved in floc formation of an Aquincola tertiaricarbonis strain.</title>
        <authorList>
            <person name="Qiu D."/>
            <person name="Xia M."/>
        </authorList>
    </citation>
    <scope>NUCLEOTIDE SEQUENCE</scope>
    <source>
        <strain evidence="8">RN12</strain>
    </source>
</reference>
<keyword evidence="6" id="KW-1133">Transmembrane helix</keyword>
<protein>
    <recommendedName>
        <fullName evidence="2">histidine kinase</fullName>
        <ecNumber evidence="2">2.7.13.3</ecNumber>
    </recommendedName>
</protein>
<comment type="catalytic activity">
    <reaction evidence="1">
        <text>ATP + protein L-histidine = ADP + protein N-phospho-L-histidine.</text>
        <dbReference type="EC" id="2.7.13.3"/>
    </reaction>
</comment>
<dbReference type="Gene3D" id="3.30.565.10">
    <property type="entry name" value="Histidine kinase-like ATPase, C-terminal domain"/>
    <property type="match status" value="1"/>
</dbReference>
<dbReference type="Proteomes" id="UP001056201">
    <property type="component" value="Chromosome 2"/>
</dbReference>
<evidence type="ECO:0000313" key="8">
    <source>
        <dbReference type="EMBL" id="URI09592.1"/>
    </source>
</evidence>
<name>A0ABY4S8A5_AQUTE</name>
<feature type="transmembrane region" description="Helical" evidence="6">
    <location>
        <begin position="161"/>
        <end position="185"/>
    </location>
</feature>
<proteinExistence type="predicted"/>
<evidence type="ECO:0000256" key="6">
    <source>
        <dbReference type="SAM" id="Phobius"/>
    </source>
</evidence>
<evidence type="ECO:0000256" key="1">
    <source>
        <dbReference type="ARBA" id="ARBA00000085"/>
    </source>
</evidence>
<dbReference type="Pfam" id="PF00512">
    <property type="entry name" value="HisKA"/>
    <property type="match status" value="1"/>
</dbReference>
<evidence type="ECO:0000256" key="3">
    <source>
        <dbReference type="ARBA" id="ARBA00022553"/>
    </source>
</evidence>
<keyword evidence="6" id="KW-0812">Transmembrane</keyword>
<evidence type="ECO:0000259" key="7">
    <source>
        <dbReference type="PROSITE" id="PS50109"/>
    </source>
</evidence>
<keyword evidence="3" id="KW-0597">Phosphoprotein</keyword>
<feature type="transmembrane region" description="Helical" evidence="6">
    <location>
        <begin position="117"/>
        <end position="141"/>
    </location>
</feature>
<evidence type="ECO:0000256" key="2">
    <source>
        <dbReference type="ARBA" id="ARBA00012438"/>
    </source>
</evidence>
<gene>
    <name evidence="8" type="ORF">MW290_28980</name>
</gene>
<dbReference type="SMART" id="SM00388">
    <property type="entry name" value="HisKA"/>
    <property type="match status" value="1"/>
</dbReference>
<keyword evidence="4" id="KW-0808">Transferase</keyword>
<feature type="transmembrane region" description="Helical" evidence="6">
    <location>
        <begin position="92"/>
        <end position="110"/>
    </location>
</feature>
<dbReference type="SUPFAM" id="SSF47384">
    <property type="entry name" value="Homodimeric domain of signal transducing histidine kinase"/>
    <property type="match status" value="1"/>
</dbReference>
<dbReference type="PANTHER" id="PTHR43047">
    <property type="entry name" value="TWO-COMPONENT HISTIDINE PROTEIN KINASE"/>
    <property type="match status" value="1"/>
</dbReference>
<dbReference type="GO" id="GO:0016301">
    <property type="term" value="F:kinase activity"/>
    <property type="evidence" value="ECO:0007669"/>
    <property type="project" value="UniProtKB-KW"/>
</dbReference>